<organism evidence="1 2">
    <name type="scientific">Mediterraneibacter gnavus (strain ATCC 29149 / DSM 114966 / JCM 6515 / VPI C7-9)</name>
    <name type="common">Ruminococcus gnavus</name>
    <dbReference type="NCBI Taxonomy" id="411470"/>
    <lineage>
        <taxon>Bacteria</taxon>
        <taxon>Bacillati</taxon>
        <taxon>Bacillota</taxon>
        <taxon>Clostridia</taxon>
        <taxon>Lachnospirales</taxon>
        <taxon>Lachnospiraceae</taxon>
        <taxon>Mediterraneibacter</taxon>
    </lineage>
</organism>
<protein>
    <submittedName>
        <fullName evidence="1">Uncharacterized protein</fullName>
    </submittedName>
</protein>
<evidence type="ECO:0000313" key="2">
    <source>
        <dbReference type="Proteomes" id="UP000004410"/>
    </source>
</evidence>
<accession>A7B483</accession>
<evidence type="ECO:0000313" key="1">
    <source>
        <dbReference type="EMBL" id="EDN77160.1"/>
    </source>
</evidence>
<dbReference type="AlphaFoldDB" id="A7B483"/>
<dbReference type="Proteomes" id="UP000004410">
    <property type="component" value="Unassembled WGS sequence"/>
</dbReference>
<reference evidence="1 2" key="1">
    <citation type="submission" date="2007-04" db="EMBL/GenBank/DDBJ databases">
        <authorList>
            <person name="Fulton L."/>
            <person name="Clifton S."/>
            <person name="Fulton B."/>
            <person name="Xu J."/>
            <person name="Minx P."/>
            <person name="Pepin K.H."/>
            <person name="Johnson M."/>
            <person name="Thiruvilangam P."/>
            <person name="Bhonagiri V."/>
            <person name="Nash W.E."/>
            <person name="Mardis E.R."/>
            <person name="Wilson R.K."/>
        </authorList>
    </citation>
    <scope>NUCLEOTIDE SEQUENCE [LARGE SCALE GENOMIC DNA]</scope>
    <source>
        <strain evidence="1 2">ATCC 29149</strain>
    </source>
</reference>
<gene>
    <name evidence="1" type="ORF">RUMGNA_02367</name>
</gene>
<name>A7B483_MEDG7</name>
<sequence length="71" mass="8221">MHMEYMTIQEAARKWRISSRRIQVLCSENRINGAVKFGRQWAIPVETEKPLDARIKTGKYIKGDNKNGTEA</sequence>
<proteinExistence type="predicted"/>
<dbReference type="PaxDb" id="411470-RUMGNA_02367"/>
<dbReference type="eggNOG" id="COG3177">
    <property type="taxonomic scope" value="Bacteria"/>
</dbReference>
<dbReference type="EMBL" id="AAYG02000018">
    <property type="protein sequence ID" value="EDN77160.1"/>
    <property type="molecule type" value="Genomic_DNA"/>
</dbReference>
<comment type="caution">
    <text evidence="1">The sequence shown here is derived from an EMBL/GenBank/DDBJ whole genome shotgun (WGS) entry which is preliminary data.</text>
</comment>
<reference evidence="1 2" key="2">
    <citation type="submission" date="2007-06" db="EMBL/GenBank/DDBJ databases">
        <title>Draft genome sequence of Ruminococcus gnavus (ATCC 29149).</title>
        <authorList>
            <person name="Sudarsanam P."/>
            <person name="Ley R."/>
            <person name="Guruge J."/>
            <person name="Turnbaugh P.J."/>
            <person name="Mahowald M."/>
            <person name="Liep D."/>
            <person name="Gordon J."/>
        </authorList>
    </citation>
    <scope>NUCLEOTIDE SEQUENCE [LARGE SCALE GENOMIC DNA]</scope>
    <source>
        <strain evidence="1 2">ATCC 29149</strain>
    </source>
</reference>